<dbReference type="PANTHER" id="PTHR37017">
    <property type="entry name" value="AB HYDROLASE-1 DOMAIN-CONTAINING PROTEIN-RELATED"/>
    <property type="match status" value="1"/>
</dbReference>
<dbReference type="ESTHER" id="dicdi-q54ek1">
    <property type="family name" value="6_AlphaBeta_hydrolase"/>
</dbReference>
<dbReference type="RefSeq" id="XP_635239.1">
    <property type="nucleotide sequence ID" value="XM_630147.1"/>
</dbReference>
<gene>
    <name evidence="2" type="ORF">DDB_G0291476</name>
</gene>
<dbReference type="InParanoid" id="Q54EK1"/>
<dbReference type="SMR" id="Q54EK1"/>
<organism evidence="2 3">
    <name type="scientific">Dictyostelium discoideum</name>
    <name type="common">Social amoeba</name>
    <dbReference type="NCBI Taxonomy" id="44689"/>
    <lineage>
        <taxon>Eukaryota</taxon>
        <taxon>Amoebozoa</taxon>
        <taxon>Evosea</taxon>
        <taxon>Eumycetozoa</taxon>
        <taxon>Dictyostelia</taxon>
        <taxon>Dictyosteliales</taxon>
        <taxon>Dictyosteliaceae</taxon>
        <taxon>Dictyostelium</taxon>
    </lineage>
</organism>
<feature type="domain" description="AB hydrolase-1" evidence="1">
    <location>
        <begin position="10"/>
        <end position="224"/>
    </location>
</feature>
<sequence length="241" mass="26501">MSNNKNNLTIILVHGAWGNSLHWNEVSKSLLRDGYKVVAVENPLTSLQDDINKTRDLIDAQDGKVLLVGHSYGGSVITGAGNHDKVVGLVYIAAFAPDEGDSLFGIFSRREQPSGGANILPADKKGFLWINYDKFPESFCQDLPKDDAMVLSISQKPIHSNGFSDKLNCKPAWRTKPSWYQVSNNDNMIPPETELEMAKYINAKKIIHLNASHASLASHPKEVFSLITEAANSLNSKLPSN</sequence>
<dbReference type="OMA" id="ATQGPWY"/>
<comment type="caution">
    <text evidence="2">The sequence shown here is derived from an EMBL/GenBank/DDBJ whole genome shotgun (WGS) entry which is preliminary data.</text>
</comment>
<dbReference type="HOGENOM" id="CLU_046066_2_0_1"/>
<evidence type="ECO:0000313" key="2">
    <source>
        <dbReference type="EMBL" id="EAL61722.1"/>
    </source>
</evidence>
<accession>Q54EK1</accession>
<dbReference type="Proteomes" id="UP000002195">
    <property type="component" value="Unassembled WGS sequence"/>
</dbReference>
<dbReference type="InterPro" id="IPR052897">
    <property type="entry name" value="Sec-Metab_Biosynth_Hydrolase"/>
</dbReference>
<reference evidence="2 3" key="1">
    <citation type="journal article" date="2005" name="Nature">
        <title>The genome of the social amoeba Dictyostelium discoideum.</title>
        <authorList>
            <consortium name="The Dictyostelium discoideum Sequencing Consortium"/>
            <person name="Eichinger L."/>
            <person name="Pachebat J.A."/>
            <person name="Glockner G."/>
            <person name="Rajandream M.A."/>
            <person name="Sucgang R."/>
            <person name="Berriman M."/>
            <person name="Song J."/>
            <person name="Olsen R."/>
            <person name="Szafranski K."/>
            <person name="Xu Q."/>
            <person name="Tunggal B."/>
            <person name="Kummerfeld S."/>
            <person name="Madera M."/>
            <person name="Konfortov B.A."/>
            <person name="Rivero F."/>
            <person name="Bankier A.T."/>
            <person name="Lehmann R."/>
            <person name="Hamlin N."/>
            <person name="Davies R."/>
            <person name="Gaudet P."/>
            <person name="Fey P."/>
            <person name="Pilcher K."/>
            <person name="Chen G."/>
            <person name="Saunders D."/>
            <person name="Sodergren E."/>
            <person name="Davis P."/>
            <person name="Kerhornou A."/>
            <person name="Nie X."/>
            <person name="Hall N."/>
            <person name="Anjard C."/>
            <person name="Hemphill L."/>
            <person name="Bason N."/>
            <person name="Farbrother P."/>
            <person name="Desany B."/>
            <person name="Just E."/>
            <person name="Morio T."/>
            <person name="Rost R."/>
            <person name="Churcher C."/>
            <person name="Cooper J."/>
            <person name="Haydock S."/>
            <person name="van Driessche N."/>
            <person name="Cronin A."/>
            <person name="Goodhead I."/>
            <person name="Muzny D."/>
            <person name="Mourier T."/>
            <person name="Pain A."/>
            <person name="Lu M."/>
            <person name="Harper D."/>
            <person name="Lindsay R."/>
            <person name="Hauser H."/>
            <person name="James K."/>
            <person name="Quiles M."/>
            <person name="Madan Babu M."/>
            <person name="Saito T."/>
            <person name="Buchrieser C."/>
            <person name="Wardroper A."/>
            <person name="Felder M."/>
            <person name="Thangavelu M."/>
            <person name="Johnson D."/>
            <person name="Knights A."/>
            <person name="Loulseged H."/>
            <person name="Mungall K."/>
            <person name="Oliver K."/>
            <person name="Price C."/>
            <person name="Quail M.A."/>
            <person name="Urushihara H."/>
            <person name="Hernandez J."/>
            <person name="Rabbinowitsch E."/>
            <person name="Steffen D."/>
            <person name="Sanders M."/>
            <person name="Ma J."/>
            <person name="Kohara Y."/>
            <person name="Sharp S."/>
            <person name="Simmonds M."/>
            <person name="Spiegler S."/>
            <person name="Tivey A."/>
            <person name="Sugano S."/>
            <person name="White B."/>
            <person name="Walker D."/>
            <person name="Woodward J."/>
            <person name="Winckler T."/>
            <person name="Tanaka Y."/>
            <person name="Shaulsky G."/>
            <person name="Schleicher M."/>
            <person name="Weinstock G."/>
            <person name="Rosenthal A."/>
            <person name="Cox E.C."/>
            <person name="Chisholm R.L."/>
            <person name="Gibbs R."/>
            <person name="Loomis W.F."/>
            <person name="Platzer M."/>
            <person name="Kay R.R."/>
            <person name="Williams J."/>
            <person name="Dear P.H."/>
            <person name="Noegel A.A."/>
            <person name="Barrell B."/>
            <person name="Kuspa A."/>
        </authorList>
    </citation>
    <scope>NUCLEOTIDE SEQUENCE [LARGE SCALE GENOMIC DNA]</scope>
    <source>
        <strain evidence="2 3">AX4</strain>
    </source>
</reference>
<dbReference type="InterPro" id="IPR029058">
    <property type="entry name" value="AB_hydrolase_fold"/>
</dbReference>
<name>Q54EK1_DICDI</name>
<dbReference type="Pfam" id="PF12697">
    <property type="entry name" value="Abhydrolase_6"/>
    <property type="match status" value="1"/>
</dbReference>
<evidence type="ECO:0000313" key="3">
    <source>
        <dbReference type="Proteomes" id="UP000002195"/>
    </source>
</evidence>
<dbReference type="Gene3D" id="3.40.50.1820">
    <property type="entry name" value="alpha/beta hydrolase"/>
    <property type="match status" value="1"/>
</dbReference>
<protein>
    <submittedName>
        <fullName evidence="2">Esterase/lipase/thioesterase domain-containing protein</fullName>
    </submittedName>
</protein>
<dbReference type="STRING" id="44689.Q54EK1"/>
<keyword evidence="3" id="KW-1185">Reference proteome</keyword>
<dbReference type="EMBL" id="AAFI02000177">
    <property type="protein sequence ID" value="EAL61722.1"/>
    <property type="molecule type" value="Genomic_DNA"/>
</dbReference>
<dbReference type="GeneID" id="8628185"/>
<dbReference type="eggNOG" id="ENOG502RZIH">
    <property type="taxonomic scope" value="Eukaryota"/>
</dbReference>
<dbReference type="KEGG" id="ddi:DDB_G0291476"/>
<evidence type="ECO:0000259" key="1">
    <source>
        <dbReference type="Pfam" id="PF12697"/>
    </source>
</evidence>
<dbReference type="PhylomeDB" id="Q54EK1"/>
<dbReference type="PaxDb" id="44689-DDB0231605"/>
<dbReference type="InterPro" id="IPR000073">
    <property type="entry name" value="AB_hydrolase_1"/>
</dbReference>
<dbReference type="PANTHER" id="PTHR37017:SF11">
    <property type="entry name" value="ESTERASE_LIPASE_THIOESTERASE DOMAIN-CONTAINING PROTEIN"/>
    <property type="match status" value="1"/>
</dbReference>
<dbReference type="AlphaFoldDB" id="Q54EK1"/>
<dbReference type="SUPFAM" id="SSF53474">
    <property type="entry name" value="alpha/beta-Hydrolases"/>
    <property type="match status" value="1"/>
</dbReference>
<proteinExistence type="predicted"/>
<dbReference type="VEuPathDB" id="AmoebaDB:DDB_G0291476"/>
<dbReference type="dictyBase" id="DDB_G0291476"/>